<dbReference type="Gene3D" id="3.40.640.10">
    <property type="entry name" value="Type I PLP-dependent aspartate aminotransferase-like (Major domain)"/>
    <property type="match status" value="1"/>
</dbReference>
<keyword evidence="9 17" id="KW-0808">Transferase</keyword>
<dbReference type="InterPro" id="IPR000192">
    <property type="entry name" value="Aminotrans_V_dom"/>
</dbReference>
<dbReference type="EMBL" id="PGEZ01000001">
    <property type="protein sequence ID" value="PJJ56956.1"/>
    <property type="molecule type" value="Genomic_DNA"/>
</dbReference>
<name>A0A0B2BSJ9_9ACTN</name>
<keyword evidence="6" id="KW-0963">Cytoplasm</keyword>
<evidence type="ECO:0000256" key="14">
    <source>
        <dbReference type="ARBA" id="ARBA00047630"/>
    </source>
</evidence>
<comment type="similarity">
    <text evidence="4">Belongs to the class-V pyridoxal-phosphate-dependent aminotransferase family. SerC subfamily.</text>
</comment>
<evidence type="ECO:0000256" key="5">
    <source>
        <dbReference type="ARBA" id="ARBA00013030"/>
    </source>
</evidence>
<evidence type="ECO:0000256" key="3">
    <source>
        <dbReference type="ARBA" id="ARBA00005099"/>
    </source>
</evidence>
<evidence type="ECO:0000259" key="16">
    <source>
        <dbReference type="Pfam" id="PF00266"/>
    </source>
</evidence>
<dbReference type="InterPro" id="IPR015422">
    <property type="entry name" value="PyrdxlP-dep_Trfase_small"/>
</dbReference>
<dbReference type="InterPro" id="IPR006272">
    <property type="entry name" value="Pser_aminoTfrase_mycobac"/>
</dbReference>
<dbReference type="PIRSF" id="PIRSF000525">
    <property type="entry name" value="SerC"/>
    <property type="match status" value="1"/>
</dbReference>
<comment type="catalytic activity">
    <reaction evidence="15">
        <text>O-phospho-L-serine + 2-oxoglutarate = 3-phosphooxypyruvate + L-glutamate</text>
        <dbReference type="Rhea" id="RHEA:14329"/>
        <dbReference type="ChEBI" id="CHEBI:16810"/>
        <dbReference type="ChEBI" id="CHEBI:18110"/>
        <dbReference type="ChEBI" id="CHEBI:29985"/>
        <dbReference type="ChEBI" id="CHEBI:57524"/>
        <dbReference type="EC" id="2.6.1.52"/>
    </reaction>
</comment>
<evidence type="ECO:0000256" key="12">
    <source>
        <dbReference type="ARBA" id="ARBA00023299"/>
    </source>
</evidence>
<keyword evidence="11" id="KW-0664">Pyridoxine biosynthesis</keyword>
<comment type="caution">
    <text evidence="17">The sequence shown here is derived from an EMBL/GenBank/DDBJ whole genome shotgun (WGS) entry which is preliminary data.</text>
</comment>
<accession>A0A0B2BSJ9</accession>
<evidence type="ECO:0000256" key="8">
    <source>
        <dbReference type="ARBA" id="ARBA00022605"/>
    </source>
</evidence>
<reference evidence="17 18" key="1">
    <citation type="submission" date="2017-11" db="EMBL/GenBank/DDBJ databases">
        <title>Genomic Encyclopedia of Archaeal and Bacterial Type Strains, Phase II (KMG-II): From Individual Species to Whole Genera.</title>
        <authorList>
            <person name="Goeker M."/>
        </authorList>
    </citation>
    <scope>NUCLEOTIDE SEQUENCE [LARGE SCALE GENOMIC DNA]</scope>
    <source>
        <strain evidence="17 18">DSM 27763</strain>
    </source>
</reference>
<dbReference type="UniPathway" id="UPA00135">
    <property type="reaction ID" value="UER00197"/>
</dbReference>
<dbReference type="GO" id="GO:0006564">
    <property type="term" value="P:L-serine biosynthetic process"/>
    <property type="evidence" value="ECO:0007669"/>
    <property type="project" value="UniProtKB-KW"/>
</dbReference>
<evidence type="ECO:0000256" key="10">
    <source>
        <dbReference type="ARBA" id="ARBA00022898"/>
    </source>
</evidence>
<dbReference type="GO" id="GO:0019265">
    <property type="term" value="P:glycine biosynthetic process, by transamination of glyoxylate"/>
    <property type="evidence" value="ECO:0007669"/>
    <property type="project" value="TreeGrafter"/>
</dbReference>
<evidence type="ECO:0000256" key="4">
    <source>
        <dbReference type="ARBA" id="ARBA00006904"/>
    </source>
</evidence>
<dbReference type="RefSeq" id="WP_039343040.1">
    <property type="nucleotide sequence ID" value="NZ_PGEZ01000001.1"/>
</dbReference>
<evidence type="ECO:0000256" key="11">
    <source>
        <dbReference type="ARBA" id="ARBA00023096"/>
    </source>
</evidence>
<gene>
    <name evidence="17" type="ORF">CLV56_1174</name>
</gene>
<dbReference type="PANTHER" id="PTHR21152:SF40">
    <property type="entry name" value="ALANINE--GLYOXYLATE AMINOTRANSFERASE"/>
    <property type="match status" value="1"/>
</dbReference>
<keyword evidence="12" id="KW-0718">Serine biosynthesis</keyword>
<evidence type="ECO:0000256" key="6">
    <source>
        <dbReference type="ARBA" id="ARBA00022490"/>
    </source>
</evidence>
<dbReference type="NCBIfam" id="TIGR01366">
    <property type="entry name" value="serC_3"/>
    <property type="match status" value="1"/>
</dbReference>
<dbReference type="InterPro" id="IPR022278">
    <property type="entry name" value="Pser_aminoTfrase"/>
</dbReference>
<evidence type="ECO:0000313" key="18">
    <source>
        <dbReference type="Proteomes" id="UP000230842"/>
    </source>
</evidence>
<keyword evidence="10" id="KW-0663">Pyridoxal phosphate</keyword>
<comment type="catalytic activity">
    <reaction evidence="14">
        <text>4-(phosphooxy)-L-threonine + 2-oxoglutarate = (R)-3-hydroxy-2-oxo-4-phosphooxybutanoate + L-glutamate</text>
        <dbReference type="Rhea" id="RHEA:16573"/>
        <dbReference type="ChEBI" id="CHEBI:16810"/>
        <dbReference type="ChEBI" id="CHEBI:29985"/>
        <dbReference type="ChEBI" id="CHEBI:58452"/>
        <dbReference type="ChEBI" id="CHEBI:58538"/>
        <dbReference type="EC" id="2.6.1.52"/>
    </reaction>
</comment>
<evidence type="ECO:0000256" key="2">
    <source>
        <dbReference type="ARBA" id="ARBA00003483"/>
    </source>
</evidence>
<protein>
    <recommendedName>
        <fullName evidence="5">phosphoserine transaminase</fullName>
        <ecNumber evidence="5">2.6.1.52</ecNumber>
    </recommendedName>
    <alternativeName>
        <fullName evidence="13">Phosphohydroxythreonine aminotransferase</fullName>
    </alternativeName>
</protein>
<comment type="function">
    <text evidence="2">Catalyzes the reversible conversion of 3-phosphohydroxypyruvate to phosphoserine and of 3-hydroxy-2-oxo-4-phosphonooxybutanoate to phosphohydroxythreonine.</text>
</comment>
<dbReference type="OrthoDB" id="975012at2"/>
<dbReference type="SUPFAM" id="SSF53383">
    <property type="entry name" value="PLP-dependent transferases"/>
    <property type="match status" value="1"/>
</dbReference>
<dbReference type="Gene3D" id="3.90.1150.10">
    <property type="entry name" value="Aspartate Aminotransferase, domain 1"/>
    <property type="match status" value="1"/>
</dbReference>
<dbReference type="Proteomes" id="UP000230842">
    <property type="component" value="Unassembled WGS sequence"/>
</dbReference>
<keyword evidence="8" id="KW-0028">Amino-acid biosynthesis</keyword>
<dbReference type="InterPro" id="IPR015421">
    <property type="entry name" value="PyrdxlP-dep_Trfase_major"/>
</dbReference>
<dbReference type="InterPro" id="IPR015424">
    <property type="entry name" value="PyrdxlP-dep_Trfase"/>
</dbReference>
<dbReference type="PANTHER" id="PTHR21152">
    <property type="entry name" value="AMINOTRANSFERASE CLASS V"/>
    <property type="match status" value="1"/>
</dbReference>
<dbReference type="Pfam" id="PF00266">
    <property type="entry name" value="Aminotran_5"/>
    <property type="match status" value="1"/>
</dbReference>
<evidence type="ECO:0000256" key="1">
    <source>
        <dbReference type="ARBA" id="ARBA00001933"/>
    </source>
</evidence>
<evidence type="ECO:0000256" key="7">
    <source>
        <dbReference type="ARBA" id="ARBA00022576"/>
    </source>
</evidence>
<keyword evidence="7 17" id="KW-0032">Aminotransferase</keyword>
<evidence type="ECO:0000256" key="15">
    <source>
        <dbReference type="ARBA" id="ARBA00049007"/>
    </source>
</evidence>
<organism evidence="17 18">
    <name type="scientific">Mumia flava</name>
    <dbReference type="NCBI Taxonomy" id="1348852"/>
    <lineage>
        <taxon>Bacteria</taxon>
        <taxon>Bacillati</taxon>
        <taxon>Actinomycetota</taxon>
        <taxon>Actinomycetes</taxon>
        <taxon>Propionibacteriales</taxon>
        <taxon>Nocardioidaceae</taxon>
        <taxon>Mumia</taxon>
    </lineage>
</organism>
<dbReference type="GO" id="GO:0008615">
    <property type="term" value="P:pyridoxine biosynthetic process"/>
    <property type="evidence" value="ECO:0007669"/>
    <property type="project" value="UniProtKB-KW"/>
</dbReference>
<proteinExistence type="inferred from homology"/>
<dbReference type="EC" id="2.6.1.52" evidence="5"/>
<keyword evidence="18" id="KW-1185">Reference proteome</keyword>
<evidence type="ECO:0000256" key="9">
    <source>
        <dbReference type="ARBA" id="ARBA00022679"/>
    </source>
</evidence>
<dbReference type="GO" id="GO:0008453">
    <property type="term" value="F:alanine-glyoxylate transaminase activity"/>
    <property type="evidence" value="ECO:0007669"/>
    <property type="project" value="TreeGrafter"/>
</dbReference>
<feature type="domain" description="Aminotransferase class V" evidence="16">
    <location>
        <begin position="137"/>
        <end position="328"/>
    </location>
</feature>
<dbReference type="GO" id="GO:0004760">
    <property type="term" value="F:L-serine-pyruvate transaminase activity"/>
    <property type="evidence" value="ECO:0007669"/>
    <property type="project" value="TreeGrafter"/>
</dbReference>
<evidence type="ECO:0000313" key="17">
    <source>
        <dbReference type="EMBL" id="PJJ56956.1"/>
    </source>
</evidence>
<comment type="pathway">
    <text evidence="3">Amino-acid biosynthesis; L-serine biosynthesis; L-serine from 3-phospho-D-glycerate: step 2/3.</text>
</comment>
<evidence type="ECO:0000256" key="13">
    <source>
        <dbReference type="ARBA" id="ARBA00031421"/>
    </source>
</evidence>
<comment type="cofactor">
    <cofactor evidence="1">
        <name>pyridoxal 5'-phosphate</name>
        <dbReference type="ChEBI" id="CHEBI:597326"/>
    </cofactor>
</comment>
<dbReference type="GO" id="GO:0004648">
    <property type="term" value="F:O-phospho-L-serine:2-oxoglutarate aminotransferase activity"/>
    <property type="evidence" value="ECO:0007669"/>
    <property type="project" value="UniProtKB-EC"/>
</dbReference>
<dbReference type="AlphaFoldDB" id="A0A0B2BSJ9"/>
<sequence>MQIPADILPVDGRFGSGPSKVPAAAMEALAASGPHVIGTSHRQSPVRNLVGSVREGLRSLFTLPDEYEVVLGVGGSTAFFDAATFGLIRERSQHLAFGEFGTKFATAAQRAPFLGDPTVVRSEPGTHPDPYAEDGIDVYAWPHNETSTGVSAPVRRVDGADPDALHVIDGTSAAGALPVDVTQCDVYYFAPQKALASDAGVWFALMSPAALARVEEIAASGRWVPAFLDLGAAVQNSAKDQTLNTPPLASLFWTDQQIRWILDNGGLSWSVSRCEDSASRLYGWAEQSSYATPFVTDPGKQSTSVVTIDLEGVDAGRLSRELRAAGIVDVDGYRGLNRNQLRIATYPAVDPEDCTRLTQCIDWVVERLTD</sequence>